<evidence type="ECO:0000313" key="2">
    <source>
        <dbReference type="Proteomes" id="UP000527143"/>
    </source>
</evidence>
<reference evidence="1 2" key="1">
    <citation type="submission" date="2020-08" db="EMBL/GenBank/DDBJ databases">
        <title>Genomic Encyclopedia of Type Strains, Phase IV (KMG-IV): sequencing the most valuable type-strain genomes for metagenomic binning, comparative biology and taxonomic classification.</title>
        <authorList>
            <person name="Goeker M."/>
        </authorList>
    </citation>
    <scope>NUCLEOTIDE SEQUENCE [LARGE SCALE GENOMIC DNA]</scope>
    <source>
        <strain evidence="1 2">DSM 26736</strain>
    </source>
</reference>
<comment type="caution">
    <text evidence="1">The sequence shown here is derived from an EMBL/GenBank/DDBJ whole genome shotgun (WGS) entry which is preliminary data.</text>
</comment>
<dbReference type="RefSeq" id="WP_184089300.1">
    <property type="nucleotide sequence ID" value="NZ_JACIJF010000010.1"/>
</dbReference>
<evidence type="ECO:0000313" key="1">
    <source>
        <dbReference type="EMBL" id="MBB5711813.1"/>
    </source>
</evidence>
<name>A0A840YRM0_9SPHN</name>
<dbReference type="Proteomes" id="UP000527143">
    <property type="component" value="Unassembled WGS sequence"/>
</dbReference>
<accession>A0A840YRM0</accession>
<dbReference type="AlphaFoldDB" id="A0A840YRM0"/>
<gene>
    <name evidence="1" type="ORF">FHT02_003065</name>
</gene>
<organism evidence="1 2">
    <name type="scientific">Sphingomonas xinjiangensis</name>
    <dbReference type="NCBI Taxonomy" id="643568"/>
    <lineage>
        <taxon>Bacteria</taxon>
        <taxon>Pseudomonadati</taxon>
        <taxon>Pseudomonadota</taxon>
        <taxon>Alphaproteobacteria</taxon>
        <taxon>Sphingomonadales</taxon>
        <taxon>Sphingomonadaceae</taxon>
        <taxon>Sphingomonas</taxon>
    </lineage>
</organism>
<sequence>MGDAALSGELRCSFMSQAGAATMLVAAGDVGSKVPAEAIVAAGGTVMRVSQPGGFNAMLKGATFTGEGAKVRIALTGPAKGGGESPARPGTLRYERDGRELAEVRGDWVCGP</sequence>
<keyword evidence="2" id="KW-1185">Reference proteome</keyword>
<dbReference type="EMBL" id="JACIJF010000010">
    <property type="protein sequence ID" value="MBB5711813.1"/>
    <property type="molecule type" value="Genomic_DNA"/>
</dbReference>
<protein>
    <submittedName>
        <fullName evidence="1">Uncharacterized protein</fullName>
    </submittedName>
</protein>
<proteinExistence type="predicted"/>